<evidence type="ECO:0000256" key="1">
    <source>
        <dbReference type="RuleBase" id="RU363019"/>
    </source>
</evidence>
<sequence>MFDGTDLISIYGGKFPDENFTMKFNQSGLLPMANCGRDSNGCQFFITCTNCEFSDGTHVVFGRVIEGMSVVRKIGNVPVGVTNIPEIPVVVSRCGDFV</sequence>
<evidence type="ECO:0000313" key="5">
    <source>
        <dbReference type="EMBL" id="CAF3556284.1"/>
    </source>
</evidence>
<dbReference type="InterPro" id="IPR002130">
    <property type="entry name" value="Cyclophilin-type_PPIase_dom"/>
</dbReference>
<comment type="similarity">
    <text evidence="1">Belongs to the cyclophilin-type PPIase family.</text>
</comment>
<name>A0A813S9V0_9BILA</name>
<dbReference type="PROSITE" id="PS50072">
    <property type="entry name" value="CSA_PPIASE_2"/>
    <property type="match status" value="1"/>
</dbReference>
<gene>
    <name evidence="4" type="ORF">GPM918_LOCUS3324</name>
    <name evidence="3" type="ORF">OVA965_LOCUS3300</name>
    <name evidence="6" type="ORF">SRO942_LOCUS3324</name>
    <name evidence="5" type="ORF">TMI583_LOCUS3299</name>
</gene>
<dbReference type="Proteomes" id="UP000677228">
    <property type="component" value="Unassembled WGS sequence"/>
</dbReference>
<dbReference type="PANTHER" id="PTHR11071:SF561">
    <property type="entry name" value="PEPTIDYL-PROLYL CIS-TRANS ISOMERASE D-RELATED"/>
    <property type="match status" value="1"/>
</dbReference>
<evidence type="ECO:0000313" key="6">
    <source>
        <dbReference type="EMBL" id="CAF3582049.1"/>
    </source>
</evidence>
<dbReference type="AlphaFoldDB" id="A0A813S9V0"/>
<dbReference type="Proteomes" id="UP000663829">
    <property type="component" value="Unassembled WGS sequence"/>
</dbReference>
<dbReference type="PRINTS" id="PR00153">
    <property type="entry name" value="CSAPPISMRASE"/>
</dbReference>
<dbReference type="OrthoDB" id="193499at2759"/>
<dbReference type="SUPFAM" id="SSF50891">
    <property type="entry name" value="Cyclophilin-like"/>
    <property type="match status" value="1"/>
</dbReference>
<dbReference type="EMBL" id="CAJNOK010000783">
    <property type="protein sequence ID" value="CAF0775174.1"/>
    <property type="molecule type" value="Genomic_DNA"/>
</dbReference>
<dbReference type="InterPro" id="IPR029000">
    <property type="entry name" value="Cyclophilin-like_dom_sf"/>
</dbReference>
<dbReference type="EMBL" id="CAJOBA010000783">
    <property type="protein sequence ID" value="CAF3556284.1"/>
    <property type="molecule type" value="Genomic_DNA"/>
</dbReference>
<dbReference type="GO" id="GO:0016018">
    <property type="term" value="F:cyclosporin A binding"/>
    <property type="evidence" value="ECO:0007669"/>
    <property type="project" value="TreeGrafter"/>
</dbReference>
<proteinExistence type="inferred from homology"/>
<comment type="function">
    <text evidence="1">PPIases accelerate the folding of proteins. It catalyzes the cis-trans isomerization of proline imidic peptide bonds in oligopeptides.</text>
</comment>
<evidence type="ECO:0000259" key="2">
    <source>
        <dbReference type="PROSITE" id="PS50072"/>
    </source>
</evidence>
<dbReference type="GO" id="GO:0003755">
    <property type="term" value="F:peptidyl-prolyl cis-trans isomerase activity"/>
    <property type="evidence" value="ECO:0007669"/>
    <property type="project" value="UniProtKB-UniRule"/>
</dbReference>
<dbReference type="PANTHER" id="PTHR11071">
    <property type="entry name" value="PEPTIDYL-PROLYL CIS-TRANS ISOMERASE"/>
    <property type="match status" value="1"/>
</dbReference>
<dbReference type="GO" id="GO:0006457">
    <property type="term" value="P:protein folding"/>
    <property type="evidence" value="ECO:0007669"/>
    <property type="project" value="TreeGrafter"/>
</dbReference>
<keyword evidence="1" id="KW-0697">Rotamase</keyword>
<keyword evidence="7" id="KW-1185">Reference proteome</keyword>
<dbReference type="EMBL" id="CAJOBC010000404">
    <property type="protein sequence ID" value="CAF3582049.1"/>
    <property type="molecule type" value="Genomic_DNA"/>
</dbReference>
<evidence type="ECO:0000313" key="7">
    <source>
        <dbReference type="Proteomes" id="UP000663829"/>
    </source>
</evidence>
<evidence type="ECO:0000313" key="4">
    <source>
        <dbReference type="EMBL" id="CAF0797292.1"/>
    </source>
</evidence>
<organism evidence="4 7">
    <name type="scientific">Didymodactylos carnosus</name>
    <dbReference type="NCBI Taxonomy" id="1234261"/>
    <lineage>
        <taxon>Eukaryota</taxon>
        <taxon>Metazoa</taxon>
        <taxon>Spiralia</taxon>
        <taxon>Gnathifera</taxon>
        <taxon>Rotifera</taxon>
        <taxon>Eurotatoria</taxon>
        <taxon>Bdelloidea</taxon>
        <taxon>Philodinida</taxon>
        <taxon>Philodinidae</taxon>
        <taxon>Didymodactylos</taxon>
    </lineage>
</organism>
<feature type="domain" description="PPIase cyclophilin-type" evidence="2">
    <location>
        <begin position="1"/>
        <end position="96"/>
    </location>
</feature>
<dbReference type="Pfam" id="PF00160">
    <property type="entry name" value="Pro_isomerase"/>
    <property type="match status" value="1"/>
</dbReference>
<evidence type="ECO:0000313" key="3">
    <source>
        <dbReference type="EMBL" id="CAF0775174.1"/>
    </source>
</evidence>
<reference evidence="4" key="1">
    <citation type="submission" date="2021-02" db="EMBL/GenBank/DDBJ databases">
        <authorList>
            <person name="Nowell W R."/>
        </authorList>
    </citation>
    <scope>NUCLEOTIDE SEQUENCE</scope>
</reference>
<dbReference type="EC" id="5.2.1.8" evidence="1"/>
<accession>A0A813S9V0</accession>
<keyword evidence="1" id="KW-0413">Isomerase</keyword>
<dbReference type="GO" id="GO:0005737">
    <property type="term" value="C:cytoplasm"/>
    <property type="evidence" value="ECO:0007669"/>
    <property type="project" value="TreeGrafter"/>
</dbReference>
<dbReference type="Proteomes" id="UP000682733">
    <property type="component" value="Unassembled WGS sequence"/>
</dbReference>
<protein>
    <recommendedName>
        <fullName evidence="1">Peptidyl-prolyl cis-trans isomerase</fullName>
        <shortName evidence="1">PPIase</shortName>
        <ecNumber evidence="1">5.2.1.8</ecNumber>
    </recommendedName>
</protein>
<dbReference type="EMBL" id="CAJNOQ010000404">
    <property type="protein sequence ID" value="CAF0797292.1"/>
    <property type="molecule type" value="Genomic_DNA"/>
</dbReference>
<dbReference type="Proteomes" id="UP000681722">
    <property type="component" value="Unassembled WGS sequence"/>
</dbReference>
<comment type="caution">
    <text evidence="4">The sequence shown here is derived from an EMBL/GenBank/DDBJ whole genome shotgun (WGS) entry which is preliminary data.</text>
</comment>
<dbReference type="Gene3D" id="2.40.100.10">
    <property type="entry name" value="Cyclophilin-like"/>
    <property type="match status" value="1"/>
</dbReference>
<comment type="catalytic activity">
    <reaction evidence="1">
        <text>[protein]-peptidylproline (omega=180) = [protein]-peptidylproline (omega=0)</text>
        <dbReference type="Rhea" id="RHEA:16237"/>
        <dbReference type="Rhea" id="RHEA-COMP:10747"/>
        <dbReference type="Rhea" id="RHEA-COMP:10748"/>
        <dbReference type="ChEBI" id="CHEBI:83833"/>
        <dbReference type="ChEBI" id="CHEBI:83834"/>
        <dbReference type="EC" id="5.2.1.8"/>
    </reaction>
</comment>